<accession>A0A4Y7PMH4</accession>
<feature type="domain" description="Ubiquitin-like" evidence="1">
    <location>
        <begin position="94"/>
        <end position="178"/>
    </location>
</feature>
<dbReference type="OrthoDB" id="3055369at2759"/>
<gene>
    <name evidence="2" type="ORF">BD410DRAFT_86007</name>
</gene>
<protein>
    <recommendedName>
        <fullName evidence="1">Ubiquitin-like domain-containing protein</fullName>
    </recommendedName>
</protein>
<evidence type="ECO:0000313" key="2">
    <source>
        <dbReference type="EMBL" id="TDL15789.1"/>
    </source>
</evidence>
<organism evidence="2 3">
    <name type="scientific">Rickenella mellea</name>
    <dbReference type="NCBI Taxonomy" id="50990"/>
    <lineage>
        <taxon>Eukaryota</taxon>
        <taxon>Fungi</taxon>
        <taxon>Dikarya</taxon>
        <taxon>Basidiomycota</taxon>
        <taxon>Agaricomycotina</taxon>
        <taxon>Agaricomycetes</taxon>
        <taxon>Hymenochaetales</taxon>
        <taxon>Rickenellaceae</taxon>
        <taxon>Rickenella</taxon>
    </lineage>
</organism>
<dbReference type="Pfam" id="PF22893">
    <property type="entry name" value="ULD_2"/>
    <property type="match status" value="1"/>
</dbReference>
<evidence type="ECO:0000259" key="1">
    <source>
        <dbReference type="Pfam" id="PF22893"/>
    </source>
</evidence>
<dbReference type="EMBL" id="ML170262">
    <property type="protein sequence ID" value="TDL15789.1"/>
    <property type="molecule type" value="Genomic_DNA"/>
</dbReference>
<evidence type="ECO:0000313" key="3">
    <source>
        <dbReference type="Proteomes" id="UP000294933"/>
    </source>
</evidence>
<proteinExistence type="predicted"/>
<dbReference type="InterPro" id="IPR054464">
    <property type="entry name" value="ULD_fung"/>
</dbReference>
<dbReference type="VEuPathDB" id="FungiDB:BD410DRAFT_86007"/>
<dbReference type="Proteomes" id="UP000294933">
    <property type="component" value="Unassembled WGS sequence"/>
</dbReference>
<dbReference type="AlphaFoldDB" id="A0A4Y7PMH4"/>
<sequence length="219" mass="24593">MLDLIGNASNFIEEYNLDGAAVHALLALSSSTARDQIDKFTKEFSVLKECFDRAVQCHILDVVVETRDYITARFEVIQRALETRGNTIYGPVGNGILFIDARDRRHILPLEFFETPQDFHKIVLMLFKRGAGGRSVARGHYNLSSPAWPSGQLRKMTDWSSFIQAASGMQLEMSVLIQRLFMSDNNIHKCPACKNVDAGAAPRQGRIECSKCFVSYQVT</sequence>
<reference evidence="2 3" key="1">
    <citation type="submission" date="2018-06" db="EMBL/GenBank/DDBJ databases">
        <title>A transcriptomic atlas of mushroom development highlights an independent origin of complex multicellularity.</title>
        <authorList>
            <consortium name="DOE Joint Genome Institute"/>
            <person name="Krizsan K."/>
            <person name="Almasi E."/>
            <person name="Merenyi Z."/>
            <person name="Sahu N."/>
            <person name="Viragh M."/>
            <person name="Koszo T."/>
            <person name="Mondo S."/>
            <person name="Kiss B."/>
            <person name="Balint B."/>
            <person name="Kues U."/>
            <person name="Barry K."/>
            <person name="Hegedus J.C."/>
            <person name="Henrissat B."/>
            <person name="Johnson J."/>
            <person name="Lipzen A."/>
            <person name="Ohm R."/>
            <person name="Nagy I."/>
            <person name="Pangilinan J."/>
            <person name="Yan J."/>
            <person name="Xiong Y."/>
            <person name="Grigoriev I.V."/>
            <person name="Hibbett D.S."/>
            <person name="Nagy L.G."/>
        </authorList>
    </citation>
    <scope>NUCLEOTIDE SEQUENCE [LARGE SCALE GENOMIC DNA]</scope>
    <source>
        <strain evidence="2 3">SZMC22713</strain>
    </source>
</reference>
<name>A0A4Y7PMH4_9AGAM</name>
<keyword evidence="3" id="KW-1185">Reference proteome</keyword>